<name>A0AA38LLA7_TAXCH</name>
<sequence length="53" mass="6078">HDMPNGALKSIPYFTGENQVTPQKHIQDIENVCSLYMITHDDVEVRLFVASFK</sequence>
<dbReference type="Proteomes" id="UP000824469">
    <property type="component" value="Unassembled WGS sequence"/>
</dbReference>
<keyword evidence="2" id="KW-1185">Reference proteome</keyword>
<dbReference type="AlphaFoldDB" id="A0AA38LLA7"/>
<evidence type="ECO:0000313" key="1">
    <source>
        <dbReference type="EMBL" id="KAH9327876.1"/>
    </source>
</evidence>
<reference evidence="1 2" key="1">
    <citation type="journal article" date="2021" name="Nat. Plants">
        <title>The Taxus genome provides insights into paclitaxel biosynthesis.</title>
        <authorList>
            <person name="Xiong X."/>
            <person name="Gou J."/>
            <person name="Liao Q."/>
            <person name="Li Y."/>
            <person name="Zhou Q."/>
            <person name="Bi G."/>
            <person name="Li C."/>
            <person name="Du R."/>
            <person name="Wang X."/>
            <person name="Sun T."/>
            <person name="Guo L."/>
            <person name="Liang H."/>
            <person name="Lu P."/>
            <person name="Wu Y."/>
            <person name="Zhang Z."/>
            <person name="Ro D.K."/>
            <person name="Shang Y."/>
            <person name="Huang S."/>
            <person name="Yan J."/>
        </authorList>
    </citation>
    <scope>NUCLEOTIDE SEQUENCE [LARGE SCALE GENOMIC DNA]</scope>
    <source>
        <strain evidence="1">Ta-2019</strain>
    </source>
</reference>
<comment type="caution">
    <text evidence="1">The sequence shown here is derived from an EMBL/GenBank/DDBJ whole genome shotgun (WGS) entry which is preliminary data.</text>
</comment>
<organism evidence="1 2">
    <name type="scientific">Taxus chinensis</name>
    <name type="common">Chinese yew</name>
    <name type="synonym">Taxus wallichiana var. chinensis</name>
    <dbReference type="NCBI Taxonomy" id="29808"/>
    <lineage>
        <taxon>Eukaryota</taxon>
        <taxon>Viridiplantae</taxon>
        <taxon>Streptophyta</taxon>
        <taxon>Embryophyta</taxon>
        <taxon>Tracheophyta</taxon>
        <taxon>Spermatophyta</taxon>
        <taxon>Pinopsida</taxon>
        <taxon>Pinidae</taxon>
        <taxon>Conifers II</taxon>
        <taxon>Cupressales</taxon>
        <taxon>Taxaceae</taxon>
        <taxon>Taxus</taxon>
    </lineage>
</organism>
<evidence type="ECO:0000313" key="2">
    <source>
        <dbReference type="Proteomes" id="UP000824469"/>
    </source>
</evidence>
<dbReference type="EMBL" id="JAHRHJ020000002">
    <property type="protein sequence ID" value="KAH9327876.1"/>
    <property type="molecule type" value="Genomic_DNA"/>
</dbReference>
<protein>
    <submittedName>
        <fullName evidence="1">Uncharacterized protein</fullName>
    </submittedName>
</protein>
<proteinExistence type="predicted"/>
<accession>A0AA38LLA7</accession>
<feature type="non-terminal residue" evidence="1">
    <location>
        <position position="1"/>
    </location>
</feature>
<feature type="non-terminal residue" evidence="1">
    <location>
        <position position="53"/>
    </location>
</feature>
<gene>
    <name evidence="1" type="ORF">KI387_044368</name>
</gene>